<reference evidence="2" key="1">
    <citation type="journal article" date="2019" name="Int. J. Syst. Evol. Microbiol.">
        <title>The Global Catalogue of Microorganisms (GCM) 10K type strain sequencing project: providing services to taxonomists for standard genome sequencing and annotation.</title>
        <authorList>
            <consortium name="The Broad Institute Genomics Platform"/>
            <consortium name="The Broad Institute Genome Sequencing Center for Infectious Disease"/>
            <person name="Wu L."/>
            <person name="Ma J."/>
        </authorList>
    </citation>
    <scope>NUCLEOTIDE SEQUENCE [LARGE SCALE GENOMIC DNA]</scope>
    <source>
        <strain evidence="2">JCM 17326</strain>
    </source>
</reference>
<dbReference type="SUPFAM" id="SSF101386">
    <property type="entry name" value="all-alpha NTP pyrophosphatases"/>
    <property type="match status" value="1"/>
</dbReference>
<organism evidence="1 2">
    <name type="scientific">Nonomuraea rosea</name>
    <dbReference type="NCBI Taxonomy" id="638574"/>
    <lineage>
        <taxon>Bacteria</taxon>
        <taxon>Bacillati</taxon>
        <taxon>Actinomycetota</taxon>
        <taxon>Actinomycetes</taxon>
        <taxon>Streptosporangiales</taxon>
        <taxon>Streptosporangiaceae</taxon>
        <taxon>Nonomuraea</taxon>
    </lineage>
</organism>
<protein>
    <submittedName>
        <fullName evidence="1">Nucleoside triphosphate pyrophosphohydrolase</fullName>
    </submittedName>
</protein>
<sequence>MGKLVRDKIPDIIRQDGREPAVTVLGEAEYRAALVAKLFEEATEVSEASPMEVAEEIADVYEVLRALAAANRYEWAAIEKTAKAKREERGGFQDRLYLA</sequence>
<dbReference type="Proteomes" id="UP001500630">
    <property type="component" value="Unassembled WGS sequence"/>
</dbReference>
<gene>
    <name evidence="1" type="ORF">GCM10022419_061110</name>
</gene>
<proteinExistence type="predicted"/>
<comment type="caution">
    <text evidence="1">The sequence shown here is derived from an EMBL/GenBank/DDBJ whole genome shotgun (WGS) entry which is preliminary data.</text>
</comment>
<dbReference type="CDD" id="cd11532">
    <property type="entry name" value="NTP-PPase_COG4997"/>
    <property type="match status" value="1"/>
</dbReference>
<dbReference type="EMBL" id="BAABDQ010000014">
    <property type="protein sequence ID" value="GAA3572013.1"/>
    <property type="molecule type" value="Genomic_DNA"/>
</dbReference>
<keyword evidence="2" id="KW-1185">Reference proteome</keyword>
<evidence type="ECO:0000313" key="1">
    <source>
        <dbReference type="EMBL" id="GAA3572013.1"/>
    </source>
</evidence>
<dbReference type="InterPro" id="IPR038735">
    <property type="entry name" value="MSMEG_1276-like_NTP-PPase_dom"/>
</dbReference>
<dbReference type="RefSeq" id="WP_345567040.1">
    <property type="nucleotide sequence ID" value="NZ_BAABDQ010000014.1"/>
</dbReference>
<accession>A0ABP6XVC2</accession>
<evidence type="ECO:0000313" key="2">
    <source>
        <dbReference type="Proteomes" id="UP001500630"/>
    </source>
</evidence>
<name>A0ABP6XVC2_9ACTN</name>